<dbReference type="Gene3D" id="3.30.70.270">
    <property type="match status" value="1"/>
</dbReference>
<dbReference type="InterPro" id="IPR029151">
    <property type="entry name" value="Sensor-like_sf"/>
</dbReference>
<keyword evidence="5 6" id="KW-0472">Membrane</keyword>
<name>A0A1H3R4N0_9FIRM</name>
<dbReference type="InterPro" id="IPR043128">
    <property type="entry name" value="Rev_trsase/Diguanyl_cyclase"/>
</dbReference>
<dbReference type="CDD" id="cd01949">
    <property type="entry name" value="GGDEF"/>
    <property type="match status" value="1"/>
</dbReference>
<evidence type="ECO:0000256" key="5">
    <source>
        <dbReference type="ARBA" id="ARBA00023136"/>
    </source>
</evidence>
<dbReference type="AlphaFoldDB" id="A0A1H3R4N0"/>
<sequence length="499" mass="57248">MTRQNIPFSRIGGEEMKKIFQRSMGLLILAILVLTAYNFNVVRNEMLENRYNALINDLRTDSATFGLWIKEKKSIVNTAKDIYDNFSYEELVAYNTENPYLNINNEDPSISQLYIGLADGHFITGGQWIPPEDYDPRTRTWYLEAQEAGKTIVSSVYVDRETGEMLVTISSPLYLRERFIGVISADVFLESIRGFLMTEMEKRNSYSMLVDEDGTMVIHTHRPNLEGQNIYTDLGSSLFKDYFNEAKQSQDIVRMAYAYEGEDILGIVQKADGRNWYLAVARVDDVTLWNAQLGYPWIFFVNALMLTVIVVLMGMILKARSELHSMNTLLTKENEKDFLTGIYNRRYLNLYLESVWRQQRVEALSLLILDVDFFKNYNDTYGHIQGDEVLKNLTKCINNLVRKKDVFARFGGEEFALVLEDVEGPEVEKIAQKSIDAVYHLAMKHETSPFKRVTISIGVVTVAPGKQISVREAIEYADKALYEAKESGRNKVVFHEGKG</sequence>
<dbReference type="InterPro" id="IPR050469">
    <property type="entry name" value="Diguanylate_Cyclase"/>
</dbReference>
<evidence type="ECO:0000313" key="8">
    <source>
        <dbReference type="EMBL" id="SDZ20754.1"/>
    </source>
</evidence>
<dbReference type="OrthoDB" id="9804955at2"/>
<dbReference type="NCBIfam" id="TIGR00254">
    <property type="entry name" value="GGDEF"/>
    <property type="match status" value="1"/>
</dbReference>
<dbReference type="InterPro" id="IPR000160">
    <property type="entry name" value="GGDEF_dom"/>
</dbReference>
<dbReference type="EMBL" id="FNPV01000012">
    <property type="protein sequence ID" value="SDZ20754.1"/>
    <property type="molecule type" value="Genomic_DNA"/>
</dbReference>
<evidence type="ECO:0000256" key="2">
    <source>
        <dbReference type="ARBA" id="ARBA00022475"/>
    </source>
</evidence>
<dbReference type="PROSITE" id="PS50887">
    <property type="entry name" value="GGDEF"/>
    <property type="match status" value="1"/>
</dbReference>
<organism evidence="8 9">
    <name type="scientific">Tindallia californiensis</name>
    <dbReference type="NCBI Taxonomy" id="159292"/>
    <lineage>
        <taxon>Bacteria</taxon>
        <taxon>Bacillati</taxon>
        <taxon>Bacillota</taxon>
        <taxon>Clostridia</taxon>
        <taxon>Peptostreptococcales</taxon>
        <taxon>Tindalliaceae</taxon>
        <taxon>Tindallia</taxon>
    </lineage>
</organism>
<feature type="transmembrane region" description="Helical" evidence="6">
    <location>
        <begin position="297"/>
        <end position="317"/>
    </location>
</feature>
<dbReference type="PANTHER" id="PTHR45138">
    <property type="entry name" value="REGULATORY COMPONENTS OF SENSORY TRANSDUCTION SYSTEM"/>
    <property type="match status" value="1"/>
</dbReference>
<dbReference type="SMART" id="SM00267">
    <property type="entry name" value="GGDEF"/>
    <property type="match status" value="1"/>
</dbReference>
<dbReference type="FunFam" id="3.30.70.270:FF:000001">
    <property type="entry name" value="Diguanylate cyclase domain protein"/>
    <property type="match status" value="1"/>
</dbReference>
<evidence type="ECO:0000256" key="1">
    <source>
        <dbReference type="ARBA" id="ARBA00004651"/>
    </source>
</evidence>
<dbReference type="Pfam" id="PF00990">
    <property type="entry name" value="GGDEF"/>
    <property type="match status" value="1"/>
</dbReference>
<keyword evidence="3 6" id="KW-0812">Transmembrane</keyword>
<dbReference type="GO" id="GO:0005886">
    <property type="term" value="C:plasma membrane"/>
    <property type="evidence" value="ECO:0007669"/>
    <property type="project" value="UniProtKB-SubCell"/>
</dbReference>
<dbReference type="InterPro" id="IPR029787">
    <property type="entry name" value="Nucleotide_cyclase"/>
</dbReference>
<keyword evidence="9" id="KW-1185">Reference proteome</keyword>
<keyword evidence="4 6" id="KW-1133">Transmembrane helix</keyword>
<dbReference type="CDD" id="cd12913">
    <property type="entry name" value="PDC1_MCP_like"/>
    <property type="match status" value="1"/>
</dbReference>
<gene>
    <name evidence="8" type="ORF">SAMN05192546_11215</name>
</gene>
<evidence type="ECO:0000256" key="6">
    <source>
        <dbReference type="SAM" id="Phobius"/>
    </source>
</evidence>
<dbReference type="GO" id="GO:0043709">
    <property type="term" value="P:cell adhesion involved in single-species biofilm formation"/>
    <property type="evidence" value="ECO:0007669"/>
    <property type="project" value="TreeGrafter"/>
</dbReference>
<dbReference type="STRING" id="159292.SAMN05192546_11215"/>
<dbReference type="Pfam" id="PF02743">
    <property type="entry name" value="dCache_1"/>
    <property type="match status" value="1"/>
</dbReference>
<keyword evidence="2" id="KW-1003">Cell membrane</keyword>
<evidence type="ECO:0000259" key="7">
    <source>
        <dbReference type="PROSITE" id="PS50887"/>
    </source>
</evidence>
<evidence type="ECO:0000313" key="9">
    <source>
        <dbReference type="Proteomes" id="UP000199230"/>
    </source>
</evidence>
<dbReference type="InterPro" id="IPR033479">
    <property type="entry name" value="dCache_1"/>
</dbReference>
<protein>
    <submittedName>
        <fullName evidence="8">Diguanylate cyclase (GGDEF) domain-containing protein</fullName>
    </submittedName>
</protein>
<dbReference type="PANTHER" id="PTHR45138:SF9">
    <property type="entry name" value="DIGUANYLATE CYCLASE DGCM-RELATED"/>
    <property type="match status" value="1"/>
</dbReference>
<reference evidence="8 9" key="1">
    <citation type="submission" date="2016-10" db="EMBL/GenBank/DDBJ databases">
        <authorList>
            <person name="de Groot N.N."/>
        </authorList>
    </citation>
    <scope>NUCLEOTIDE SEQUENCE [LARGE SCALE GENOMIC DNA]</scope>
    <source>
        <strain evidence="8 9">APO</strain>
    </source>
</reference>
<proteinExistence type="predicted"/>
<accession>A0A1H3R4N0</accession>
<feature type="domain" description="GGDEF" evidence="7">
    <location>
        <begin position="362"/>
        <end position="497"/>
    </location>
</feature>
<dbReference type="Gene3D" id="3.30.450.20">
    <property type="entry name" value="PAS domain"/>
    <property type="match status" value="2"/>
</dbReference>
<comment type="subcellular location">
    <subcellularLocation>
        <location evidence="1">Cell membrane</location>
        <topology evidence="1">Multi-pass membrane protein</topology>
    </subcellularLocation>
</comment>
<dbReference type="GO" id="GO:0052621">
    <property type="term" value="F:diguanylate cyclase activity"/>
    <property type="evidence" value="ECO:0007669"/>
    <property type="project" value="TreeGrafter"/>
</dbReference>
<evidence type="ECO:0000256" key="3">
    <source>
        <dbReference type="ARBA" id="ARBA00022692"/>
    </source>
</evidence>
<dbReference type="Proteomes" id="UP000199230">
    <property type="component" value="Unassembled WGS sequence"/>
</dbReference>
<evidence type="ECO:0000256" key="4">
    <source>
        <dbReference type="ARBA" id="ARBA00022989"/>
    </source>
</evidence>
<dbReference type="SUPFAM" id="SSF103190">
    <property type="entry name" value="Sensory domain-like"/>
    <property type="match status" value="1"/>
</dbReference>
<dbReference type="SUPFAM" id="SSF55073">
    <property type="entry name" value="Nucleotide cyclase"/>
    <property type="match status" value="1"/>
</dbReference>
<dbReference type="GO" id="GO:1902201">
    <property type="term" value="P:negative regulation of bacterial-type flagellum-dependent cell motility"/>
    <property type="evidence" value="ECO:0007669"/>
    <property type="project" value="TreeGrafter"/>
</dbReference>